<dbReference type="GO" id="GO:0005737">
    <property type="term" value="C:cytoplasm"/>
    <property type="evidence" value="ECO:0000318"/>
    <property type="project" value="GO_Central"/>
</dbReference>
<dbReference type="Gene3D" id="3.30.200.20">
    <property type="entry name" value="Phosphorylase Kinase, domain 1"/>
    <property type="match status" value="1"/>
</dbReference>
<dbReference type="AlphaFoldDB" id="A0A0K9PVW5"/>
<keyword evidence="6 11" id="KW-0418">Kinase</keyword>
<protein>
    <recommendedName>
        <fullName evidence="2">non-specific serine/threonine protein kinase</fullName>
        <ecNumber evidence="2">2.7.11.1</ecNumber>
    </recommendedName>
</protein>
<evidence type="ECO:0000256" key="3">
    <source>
        <dbReference type="ARBA" id="ARBA00022527"/>
    </source>
</evidence>
<dbReference type="Gene3D" id="1.10.510.10">
    <property type="entry name" value="Transferase(Phosphotransferase) domain 1"/>
    <property type="match status" value="2"/>
</dbReference>
<evidence type="ECO:0000256" key="5">
    <source>
        <dbReference type="ARBA" id="ARBA00022741"/>
    </source>
</evidence>
<reference evidence="12" key="1">
    <citation type="journal article" date="2016" name="Nature">
        <title>The genome of the seagrass Zostera marina reveals angiosperm adaptation to the sea.</title>
        <authorList>
            <person name="Olsen J.L."/>
            <person name="Rouze P."/>
            <person name="Verhelst B."/>
            <person name="Lin Y.-C."/>
            <person name="Bayer T."/>
            <person name="Collen J."/>
            <person name="Dattolo E."/>
            <person name="De Paoli E."/>
            <person name="Dittami S."/>
            <person name="Maumus F."/>
            <person name="Michel G."/>
            <person name="Kersting A."/>
            <person name="Lauritano C."/>
            <person name="Lohaus R."/>
            <person name="Toepel M."/>
            <person name="Tonon T."/>
            <person name="Vanneste K."/>
            <person name="Amirebrahimi M."/>
            <person name="Brakel J."/>
            <person name="Bostroem C."/>
            <person name="Chovatia M."/>
            <person name="Grimwood J."/>
            <person name="Jenkins J.W."/>
            <person name="Jueterbock A."/>
            <person name="Mraz A."/>
            <person name="Stam W.T."/>
            <person name="Tice H."/>
            <person name="Bornberg-Bauer E."/>
            <person name="Green P.J."/>
            <person name="Pearson G.A."/>
            <person name="Procaccini G."/>
            <person name="Duarte C.M."/>
            <person name="Schmutz J."/>
            <person name="Reusch T.B.H."/>
            <person name="Van de Peer Y."/>
        </authorList>
    </citation>
    <scope>NUCLEOTIDE SEQUENCE [LARGE SCALE GENOMIC DNA]</scope>
    <source>
        <strain evidence="12">cv. Finnish</strain>
    </source>
</reference>
<organism evidence="11 12">
    <name type="scientific">Zostera marina</name>
    <name type="common">Eelgrass</name>
    <dbReference type="NCBI Taxonomy" id="29655"/>
    <lineage>
        <taxon>Eukaryota</taxon>
        <taxon>Viridiplantae</taxon>
        <taxon>Streptophyta</taxon>
        <taxon>Embryophyta</taxon>
        <taxon>Tracheophyta</taxon>
        <taxon>Spermatophyta</taxon>
        <taxon>Magnoliopsida</taxon>
        <taxon>Liliopsida</taxon>
        <taxon>Zosteraceae</taxon>
        <taxon>Zostera</taxon>
    </lineage>
</organism>
<dbReference type="GO" id="GO:0005634">
    <property type="term" value="C:nucleus"/>
    <property type="evidence" value="ECO:0000318"/>
    <property type="project" value="GO_Central"/>
</dbReference>
<feature type="domain" description="Protein kinase" evidence="10">
    <location>
        <begin position="17"/>
        <end position="346"/>
    </location>
</feature>
<dbReference type="FunFam" id="1.10.510.10:FF:000294">
    <property type="entry name" value="Serine/threonine-protein kinase OXI1"/>
    <property type="match status" value="1"/>
</dbReference>
<evidence type="ECO:0000256" key="8">
    <source>
        <dbReference type="ARBA" id="ARBA00047899"/>
    </source>
</evidence>
<accession>A0A0K9PVW5</accession>
<evidence type="ECO:0000256" key="1">
    <source>
        <dbReference type="ARBA" id="ARBA00009903"/>
    </source>
</evidence>
<evidence type="ECO:0000256" key="2">
    <source>
        <dbReference type="ARBA" id="ARBA00012513"/>
    </source>
</evidence>
<comment type="similarity">
    <text evidence="1">Belongs to the protein kinase superfamily. AGC Ser/Thr protein kinase family.</text>
</comment>
<evidence type="ECO:0000256" key="9">
    <source>
        <dbReference type="ARBA" id="ARBA00048679"/>
    </source>
</evidence>
<dbReference type="SMART" id="SM00220">
    <property type="entry name" value="S_TKc"/>
    <property type="match status" value="1"/>
</dbReference>
<comment type="caution">
    <text evidence="11">The sequence shown here is derived from an EMBL/GenBank/DDBJ whole genome shotgun (WGS) entry which is preliminary data.</text>
</comment>
<keyword evidence="12" id="KW-1185">Reference proteome</keyword>
<dbReference type="GO" id="GO:0004674">
    <property type="term" value="F:protein serine/threonine kinase activity"/>
    <property type="evidence" value="ECO:0000318"/>
    <property type="project" value="GO_Central"/>
</dbReference>
<dbReference type="EC" id="2.7.11.1" evidence="2"/>
<dbReference type="SUPFAM" id="SSF56112">
    <property type="entry name" value="Protein kinase-like (PK-like)"/>
    <property type="match status" value="1"/>
</dbReference>
<dbReference type="InterPro" id="IPR000719">
    <property type="entry name" value="Prot_kinase_dom"/>
</dbReference>
<evidence type="ECO:0000313" key="11">
    <source>
        <dbReference type="EMBL" id="KMZ72402.1"/>
    </source>
</evidence>
<gene>
    <name evidence="11" type="ORF">ZOSMA_165G00270</name>
</gene>
<comment type="catalytic activity">
    <reaction evidence="9">
        <text>L-seryl-[protein] + ATP = O-phospho-L-seryl-[protein] + ADP + H(+)</text>
        <dbReference type="Rhea" id="RHEA:17989"/>
        <dbReference type="Rhea" id="RHEA-COMP:9863"/>
        <dbReference type="Rhea" id="RHEA-COMP:11604"/>
        <dbReference type="ChEBI" id="CHEBI:15378"/>
        <dbReference type="ChEBI" id="CHEBI:29999"/>
        <dbReference type="ChEBI" id="CHEBI:30616"/>
        <dbReference type="ChEBI" id="CHEBI:83421"/>
        <dbReference type="ChEBI" id="CHEBI:456216"/>
        <dbReference type="EC" id="2.7.11.1"/>
    </reaction>
</comment>
<dbReference type="Proteomes" id="UP000036987">
    <property type="component" value="Unassembled WGS sequence"/>
</dbReference>
<evidence type="ECO:0000256" key="7">
    <source>
        <dbReference type="ARBA" id="ARBA00022840"/>
    </source>
</evidence>
<dbReference type="STRING" id="29655.A0A0K9PVW5"/>
<comment type="catalytic activity">
    <reaction evidence="8">
        <text>L-threonyl-[protein] + ATP = O-phospho-L-threonyl-[protein] + ADP + H(+)</text>
        <dbReference type="Rhea" id="RHEA:46608"/>
        <dbReference type="Rhea" id="RHEA-COMP:11060"/>
        <dbReference type="Rhea" id="RHEA-COMP:11605"/>
        <dbReference type="ChEBI" id="CHEBI:15378"/>
        <dbReference type="ChEBI" id="CHEBI:30013"/>
        <dbReference type="ChEBI" id="CHEBI:30616"/>
        <dbReference type="ChEBI" id="CHEBI:61977"/>
        <dbReference type="ChEBI" id="CHEBI:456216"/>
        <dbReference type="EC" id="2.7.11.1"/>
    </reaction>
</comment>
<name>A0A0K9PVW5_ZOSMR</name>
<dbReference type="OrthoDB" id="432483at2759"/>
<dbReference type="EMBL" id="LFYR01000633">
    <property type="protein sequence ID" value="KMZ72402.1"/>
    <property type="molecule type" value="Genomic_DNA"/>
</dbReference>
<evidence type="ECO:0000256" key="4">
    <source>
        <dbReference type="ARBA" id="ARBA00022679"/>
    </source>
</evidence>
<dbReference type="OMA" id="PNAKPHA"/>
<dbReference type="GO" id="GO:0005886">
    <property type="term" value="C:plasma membrane"/>
    <property type="evidence" value="ECO:0000318"/>
    <property type="project" value="GO_Central"/>
</dbReference>
<dbReference type="PROSITE" id="PS00108">
    <property type="entry name" value="PROTEIN_KINASE_ST"/>
    <property type="match status" value="1"/>
</dbReference>
<sequence>MADGIDEKQMMLDFKDLRFIRRIGSGDVGRVYIVETDYAFLSLPVPATGSSEKGLFAAKVMSKKDLENKKKEGRAKAEKEILEMLDHPFLPKLLGFIENERLLCLLMEFCSGGDLHTVHRRRYPVFKEDEVRFYVSEVVAAMEYLHMLGIIYRDLKPENVLVRSDGHIMLTDFDLSLKCNDPTLTSAHIITGGGVKLKYSRKSCIHPVMQCFRFKKMNKNKEKERKSGKEQSLEFVAEPEVRSKSFVGTHEYLAPEMISGESHGSEIDWWALGVFMYELFYEITPFRGCNYDVILENIVENAIEFPKVPTVSPMGKDLMRRLLVKNPKERLGFETGATAVKKHPFFNGVNWALLRCNTPPYIPPPYVPKQSKSLNHGGSSINNTNLVDYY</sequence>
<dbReference type="InterPro" id="IPR008271">
    <property type="entry name" value="Ser/Thr_kinase_AS"/>
</dbReference>
<keyword evidence="5" id="KW-0547">Nucleotide-binding</keyword>
<dbReference type="PROSITE" id="PS50011">
    <property type="entry name" value="PROTEIN_KINASE_DOM"/>
    <property type="match status" value="1"/>
</dbReference>
<dbReference type="GO" id="GO:0005524">
    <property type="term" value="F:ATP binding"/>
    <property type="evidence" value="ECO:0007669"/>
    <property type="project" value="UniProtKB-KW"/>
</dbReference>
<evidence type="ECO:0000313" key="12">
    <source>
        <dbReference type="Proteomes" id="UP000036987"/>
    </source>
</evidence>
<dbReference type="PANTHER" id="PTHR45637">
    <property type="entry name" value="FLIPPASE KINASE 1-RELATED"/>
    <property type="match status" value="1"/>
</dbReference>
<keyword evidence="7" id="KW-0067">ATP-binding</keyword>
<keyword evidence="4" id="KW-0808">Transferase</keyword>
<proteinExistence type="inferred from homology"/>
<evidence type="ECO:0000259" key="10">
    <source>
        <dbReference type="PROSITE" id="PS50011"/>
    </source>
</evidence>
<dbReference type="Pfam" id="PF00069">
    <property type="entry name" value="Pkinase"/>
    <property type="match status" value="2"/>
</dbReference>
<dbReference type="InterPro" id="IPR011009">
    <property type="entry name" value="Kinase-like_dom_sf"/>
</dbReference>
<keyword evidence="3" id="KW-0723">Serine/threonine-protein kinase</keyword>
<evidence type="ECO:0000256" key="6">
    <source>
        <dbReference type="ARBA" id="ARBA00022777"/>
    </source>
</evidence>